<evidence type="ECO:0000256" key="1">
    <source>
        <dbReference type="SAM" id="Phobius"/>
    </source>
</evidence>
<sequence length="183" mass="20442">MTCQSAAAIAVGGREDTDFFLTCTAAAAITTLSSSNNVQAKRNLCFVVPRLSLLLYLLKLLKKLISAANTISITQAGYSILSFGDYMSAQEASQAELLKMCNYQPWEDDSPSSEDHEPRTRNVTNTVATGWHPWETRIAMLEARIARIEVRLDGLEARMFYQQKALRIISLLFLVTLAYAIWK</sequence>
<keyword evidence="1" id="KW-0812">Transmembrane</keyword>
<dbReference type="EMBL" id="JABFAA010000010">
    <property type="protein sequence ID" value="MBA0694275.1"/>
    <property type="molecule type" value="Genomic_DNA"/>
</dbReference>
<protein>
    <submittedName>
        <fullName evidence="2">Uncharacterized protein</fullName>
    </submittedName>
</protein>
<keyword evidence="3" id="KW-1185">Reference proteome</keyword>
<reference evidence="2 3" key="1">
    <citation type="journal article" date="2019" name="Genome Biol. Evol.">
        <title>Insights into the evolution of the New World diploid cottons (Gossypium, subgenus Houzingenia) based on genome sequencing.</title>
        <authorList>
            <person name="Grover C.E."/>
            <person name="Arick M.A. 2nd"/>
            <person name="Thrash A."/>
            <person name="Conover J.L."/>
            <person name="Sanders W.S."/>
            <person name="Peterson D.G."/>
            <person name="Frelichowski J.E."/>
            <person name="Scheffler J.A."/>
            <person name="Scheffler B.E."/>
            <person name="Wendel J.F."/>
        </authorList>
    </citation>
    <scope>NUCLEOTIDE SEQUENCE [LARGE SCALE GENOMIC DNA]</scope>
    <source>
        <strain evidence="2">185</strain>
        <tissue evidence="2">Leaf</tissue>
    </source>
</reference>
<evidence type="ECO:0000313" key="3">
    <source>
        <dbReference type="Proteomes" id="UP000593577"/>
    </source>
</evidence>
<keyword evidence="1" id="KW-0472">Membrane</keyword>
<dbReference type="AlphaFoldDB" id="A0A7J8Y3X4"/>
<accession>A0A7J8Y3X4</accession>
<feature type="transmembrane region" description="Helical" evidence="1">
    <location>
        <begin position="165"/>
        <end position="182"/>
    </location>
</feature>
<keyword evidence="1" id="KW-1133">Transmembrane helix</keyword>
<gene>
    <name evidence="2" type="ORF">Goari_004591</name>
</gene>
<dbReference type="Proteomes" id="UP000593577">
    <property type="component" value="Unassembled WGS sequence"/>
</dbReference>
<evidence type="ECO:0000313" key="2">
    <source>
        <dbReference type="EMBL" id="MBA0694275.1"/>
    </source>
</evidence>
<name>A0A7J8Y3X4_GOSAI</name>
<organism evidence="2 3">
    <name type="scientific">Gossypium aridum</name>
    <name type="common">American cotton</name>
    <name type="synonym">Erioxylum aridum</name>
    <dbReference type="NCBI Taxonomy" id="34290"/>
    <lineage>
        <taxon>Eukaryota</taxon>
        <taxon>Viridiplantae</taxon>
        <taxon>Streptophyta</taxon>
        <taxon>Embryophyta</taxon>
        <taxon>Tracheophyta</taxon>
        <taxon>Spermatophyta</taxon>
        <taxon>Magnoliopsida</taxon>
        <taxon>eudicotyledons</taxon>
        <taxon>Gunneridae</taxon>
        <taxon>Pentapetalae</taxon>
        <taxon>rosids</taxon>
        <taxon>malvids</taxon>
        <taxon>Malvales</taxon>
        <taxon>Malvaceae</taxon>
        <taxon>Malvoideae</taxon>
        <taxon>Gossypium</taxon>
    </lineage>
</organism>
<comment type="caution">
    <text evidence="2">The sequence shown here is derived from an EMBL/GenBank/DDBJ whole genome shotgun (WGS) entry which is preliminary data.</text>
</comment>
<proteinExistence type="predicted"/>